<proteinExistence type="predicted"/>
<keyword evidence="2" id="KW-1185">Reference proteome</keyword>
<name>A0A563W1V8_9CYAN</name>
<sequence>MTLLVKGSERSLLKRVSGEGFGLGIERSIMLRVESRHQDLSVLYLCPFGLLK</sequence>
<evidence type="ECO:0000313" key="1">
    <source>
        <dbReference type="EMBL" id="VEP17689.1"/>
    </source>
</evidence>
<reference evidence="1 2" key="1">
    <citation type="submission" date="2019-01" db="EMBL/GenBank/DDBJ databases">
        <authorList>
            <person name="Brito A."/>
        </authorList>
    </citation>
    <scope>NUCLEOTIDE SEQUENCE [LARGE SCALE GENOMIC DNA]</scope>
    <source>
        <strain evidence="1">1</strain>
    </source>
</reference>
<gene>
    <name evidence="1" type="ORF">H1P_6340018</name>
</gene>
<protein>
    <submittedName>
        <fullName evidence="1">Uncharacterized protein</fullName>
    </submittedName>
</protein>
<dbReference type="EMBL" id="CAACVJ010000595">
    <property type="protein sequence ID" value="VEP17689.1"/>
    <property type="molecule type" value="Genomic_DNA"/>
</dbReference>
<dbReference type="Proteomes" id="UP000320055">
    <property type="component" value="Unassembled WGS sequence"/>
</dbReference>
<organism evidence="1 2">
    <name type="scientific">Hyella patelloides LEGE 07179</name>
    <dbReference type="NCBI Taxonomy" id="945734"/>
    <lineage>
        <taxon>Bacteria</taxon>
        <taxon>Bacillati</taxon>
        <taxon>Cyanobacteriota</taxon>
        <taxon>Cyanophyceae</taxon>
        <taxon>Pleurocapsales</taxon>
        <taxon>Hyellaceae</taxon>
        <taxon>Hyella</taxon>
    </lineage>
</organism>
<evidence type="ECO:0000313" key="2">
    <source>
        <dbReference type="Proteomes" id="UP000320055"/>
    </source>
</evidence>
<accession>A0A563W1V8</accession>
<dbReference type="AlphaFoldDB" id="A0A563W1V8"/>